<dbReference type="OrthoDB" id="284184at2759"/>
<reference evidence="2" key="2">
    <citation type="submission" date="2015-01" db="EMBL/GenBank/DDBJ databases">
        <title>Evolutionary Origins and Diversification of the Mycorrhizal Mutualists.</title>
        <authorList>
            <consortium name="DOE Joint Genome Institute"/>
            <consortium name="Mycorrhizal Genomics Consortium"/>
            <person name="Kohler A."/>
            <person name="Kuo A."/>
            <person name="Nagy L.G."/>
            <person name="Floudas D."/>
            <person name="Copeland A."/>
            <person name="Barry K.W."/>
            <person name="Cichocki N."/>
            <person name="Veneault-Fourrey C."/>
            <person name="LaButti K."/>
            <person name="Lindquist E.A."/>
            <person name="Lipzen A."/>
            <person name="Lundell T."/>
            <person name="Morin E."/>
            <person name="Murat C."/>
            <person name="Riley R."/>
            <person name="Ohm R."/>
            <person name="Sun H."/>
            <person name="Tunlid A."/>
            <person name="Henrissat B."/>
            <person name="Grigoriev I.V."/>
            <person name="Hibbett D.S."/>
            <person name="Martin F."/>
        </authorList>
    </citation>
    <scope>NUCLEOTIDE SEQUENCE [LARGE SCALE GENOMIC DNA]</scope>
    <source>
        <strain evidence="2">Zn</strain>
    </source>
</reference>
<sequence>SPDWCHQIGALQAGGFGVMAPGLLGYGYSDSPSAREAYSLKNMSNHTAEILSKLCIAKVVGVGHDDWYVKLLLS</sequence>
<keyword evidence="2" id="KW-1185">Reference proteome</keyword>
<name>A0A0C3G9I6_OIDMZ</name>
<dbReference type="EMBL" id="KN832904">
    <property type="protein sequence ID" value="KIM92865.1"/>
    <property type="molecule type" value="Genomic_DNA"/>
</dbReference>
<accession>A0A0C3G9I6</accession>
<dbReference type="Gene3D" id="3.40.50.1820">
    <property type="entry name" value="alpha/beta hydrolase"/>
    <property type="match status" value="1"/>
</dbReference>
<gene>
    <name evidence="1" type="ORF">OIDMADRAFT_138881</name>
</gene>
<dbReference type="HOGENOM" id="CLU_2694572_0_0_1"/>
<dbReference type="InterPro" id="IPR029058">
    <property type="entry name" value="AB_hydrolase_fold"/>
</dbReference>
<organism evidence="1 2">
    <name type="scientific">Oidiodendron maius (strain Zn)</name>
    <dbReference type="NCBI Taxonomy" id="913774"/>
    <lineage>
        <taxon>Eukaryota</taxon>
        <taxon>Fungi</taxon>
        <taxon>Dikarya</taxon>
        <taxon>Ascomycota</taxon>
        <taxon>Pezizomycotina</taxon>
        <taxon>Leotiomycetes</taxon>
        <taxon>Leotiomycetes incertae sedis</taxon>
        <taxon>Myxotrichaceae</taxon>
        <taxon>Oidiodendron</taxon>
    </lineage>
</organism>
<dbReference type="AlphaFoldDB" id="A0A0C3G9I6"/>
<protein>
    <submittedName>
        <fullName evidence="1">Uncharacterized protein</fullName>
    </submittedName>
</protein>
<evidence type="ECO:0000313" key="2">
    <source>
        <dbReference type="Proteomes" id="UP000054321"/>
    </source>
</evidence>
<dbReference type="InParanoid" id="A0A0C3G9I6"/>
<proteinExistence type="predicted"/>
<evidence type="ECO:0000313" key="1">
    <source>
        <dbReference type="EMBL" id="KIM92865.1"/>
    </source>
</evidence>
<dbReference type="STRING" id="913774.A0A0C3G9I6"/>
<reference evidence="1 2" key="1">
    <citation type="submission" date="2014-04" db="EMBL/GenBank/DDBJ databases">
        <authorList>
            <consortium name="DOE Joint Genome Institute"/>
            <person name="Kuo A."/>
            <person name="Martino E."/>
            <person name="Perotto S."/>
            <person name="Kohler A."/>
            <person name="Nagy L.G."/>
            <person name="Floudas D."/>
            <person name="Copeland A."/>
            <person name="Barry K.W."/>
            <person name="Cichocki N."/>
            <person name="Veneault-Fourrey C."/>
            <person name="LaButti K."/>
            <person name="Lindquist E.A."/>
            <person name="Lipzen A."/>
            <person name="Lundell T."/>
            <person name="Morin E."/>
            <person name="Murat C."/>
            <person name="Sun H."/>
            <person name="Tunlid A."/>
            <person name="Henrissat B."/>
            <person name="Grigoriev I.V."/>
            <person name="Hibbett D.S."/>
            <person name="Martin F."/>
            <person name="Nordberg H.P."/>
            <person name="Cantor M.N."/>
            <person name="Hua S.X."/>
        </authorList>
    </citation>
    <scope>NUCLEOTIDE SEQUENCE [LARGE SCALE GENOMIC DNA]</scope>
    <source>
        <strain evidence="1 2">Zn</strain>
    </source>
</reference>
<dbReference type="Proteomes" id="UP000054321">
    <property type="component" value="Unassembled WGS sequence"/>
</dbReference>
<dbReference type="SUPFAM" id="SSF53474">
    <property type="entry name" value="alpha/beta-Hydrolases"/>
    <property type="match status" value="1"/>
</dbReference>
<feature type="non-terminal residue" evidence="1">
    <location>
        <position position="1"/>
    </location>
</feature>